<dbReference type="Pfam" id="PF13445">
    <property type="entry name" value="zf-RING_UBOX"/>
    <property type="match status" value="1"/>
</dbReference>
<dbReference type="PANTHER" id="PTHR22791:SF34">
    <property type="entry name" value="RING-TYPE DOMAIN-CONTAINING PROTEIN"/>
    <property type="match status" value="1"/>
</dbReference>
<dbReference type="Pfam" id="PF14634">
    <property type="entry name" value="zf-RING_5"/>
    <property type="match status" value="1"/>
</dbReference>
<sequence length="266" mass="30590">MVASRKRPALLKKVVQSEQLVSEKLKNHEYSAKRRATLQSSILNCISCQVCTGVFGPEKRARVLPCKHTICEQCVTTLMEMAREGVMEIDGKVPDVDMKCPFCRKKILLCSAQSARSLMKNRTVMTAAKMFEGCDLSEEPEVQLPLKPRFDNATCKTLQKRFKELERKSTELTAQEKRENTLIENLEEKAGLLLNCPNCQQCYEETPILIRCGHTVCIECWEDMKEEKDHRNFVKCPTCNTFNRIHENSVSYSVMDSKDKYVKMYL</sequence>
<dbReference type="InterPro" id="IPR017907">
    <property type="entry name" value="Znf_RING_CS"/>
</dbReference>
<dbReference type="AlphaFoldDB" id="A0A2G5T2T2"/>
<keyword evidence="3" id="KW-0862">Zinc</keyword>
<dbReference type="EMBL" id="PDUG01000006">
    <property type="protein sequence ID" value="PIC21411.1"/>
    <property type="molecule type" value="Genomic_DNA"/>
</dbReference>
<dbReference type="SUPFAM" id="SSF57850">
    <property type="entry name" value="RING/U-box"/>
    <property type="match status" value="2"/>
</dbReference>
<evidence type="ECO:0000313" key="7">
    <source>
        <dbReference type="EMBL" id="PIC21411.1"/>
    </source>
</evidence>
<reference evidence="8" key="1">
    <citation type="submission" date="2017-10" db="EMBL/GenBank/DDBJ databases">
        <title>Rapid genome shrinkage in a self-fertile nematode reveals novel sperm competition proteins.</title>
        <authorList>
            <person name="Yin D."/>
            <person name="Schwarz E.M."/>
            <person name="Thomas C.G."/>
            <person name="Felde R.L."/>
            <person name="Korf I.F."/>
            <person name="Cutter A.D."/>
            <person name="Schartner C.M."/>
            <person name="Ralston E.J."/>
            <person name="Meyer B.J."/>
            <person name="Haag E.S."/>
        </authorList>
    </citation>
    <scope>NUCLEOTIDE SEQUENCE [LARGE SCALE GENOMIC DNA]</scope>
    <source>
        <strain evidence="8">JU1422</strain>
    </source>
</reference>
<dbReference type="OrthoDB" id="111250at2759"/>
<dbReference type="InterPro" id="IPR013083">
    <property type="entry name" value="Znf_RING/FYVE/PHD"/>
</dbReference>
<feature type="domain" description="RING-type" evidence="6">
    <location>
        <begin position="48"/>
        <end position="104"/>
    </location>
</feature>
<feature type="coiled-coil region" evidence="5">
    <location>
        <begin position="155"/>
        <end position="189"/>
    </location>
</feature>
<dbReference type="PANTHER" id="PTHR22791">
    <property type="entry name" value="RING-TYPE DOMAIN-CONTAINING PROTEIN"/>
    <property type="match status" value="1"/>
</dbReference>
<keyword evidence="8" id="KW-1185">Reference proteome</keyword>
<evidence type="ECO:0000256" key="1">
    <source>
        <dbReference type="ARBA" id="ARBA00022723"/>
    </source>
</evidence>
<name>A0A2G5T2T2_9PELO</name>
<dbReference type="Proteomes" id="UP000230233">
    <property type="component" value="Chromosome X"/>
</dbReference>
<dbReference type="InterPro" id="IPR001841">
    <property type="entry name" value="Znf_RING"/>
</dbReference>
<evidence type="ECO:0000256" key="5">
    <source>
        <dbReference type="SAM" id="Coils"/>
    </source>
</evidence>
<dbReference type="GO" id="GO:0061630">
    <property type="term" value="F:ubiquitin protein ligase activity"/>
    <property type="evidence" value="ECO:0007669"/>
    <property type="project" value="TreeGrafter"/>
</dbReference>
<dbReference type="Gene3D" id="3.30.40.10">
    <property type="entry name" value="Zinc/RING finger domain, C3HC4 (zinc finger)"/>
    <property type="match status" value="2"/>
</dbReference>
<keyword evidence="2 4" id="KW-0863">Zinc-finger</keyword>
<feature type="domain" description="RING-type" evidence="6">
    <location>
        <begin position="196"/>
        <end position="240"/>
    </location>
</feature>
<evidence type="ECO:0000313" key="8">
    <source>
        <dbReference type="Proteomes" id="UP000230233"/>
    </source>
</evidence>
<gene>
    <name evidence="7" type="primary">Cnig_chr_X.g26252</name>
    <name evidence="7" type="ORF">B9Z55_026252</name>
</gene>
<accession>A0A2G5T2T2</accession>
<dbReference type="InterPro" id="IPR051435">
    <property type="entry name" value="RING_finger_E3_ubiq-ligases"/>
</dbReference>
<evidence type="ECO:0000256" key="2">
    <source>
        <dbReference type="ARBA" id="ARBA00022771"/>
    </source>
</evidence>
<protein>
    <recommendedName>
        <fullName evidence="6">RING-type domain-containing protein</fullName>
    </recommendedName>
</protein>
<dbReference type="SMART" id="SM00184">
    <property type="entry name" value="RING"/>
    <property type="match status" value="2"/>
</dbReference>
<dbReference type="PROSITE" id="PS50089">
    <property type="entry name" value="ZF_RING_2"/>
    <property type="match status" value="2"/>
</dbReference>
<organism evidence="7 8">
    <name type="scientific">Caenorhabditis nigoni</name>
    <dbReference type="NCBI Taxonomy" id="1611254"/>
    <lineage>
        <taxon>Eukaryota</taxon>
        <taxon>Metazoa</taxon>
        <taxon>Ecdysozoa</taxon>
        <taxon>Nematoda</taxon>
        <taxon>Chromadorea</taxon>
        <taxon>Rhabditida</taxon>
        <taxon>Rhabditina</taxon>
        <taxon>Rhabditomorpha</taxon>
        <taxon>Rhabditoidea</taxon>
        <taxon>Rhabditidae</taxon>
        <taxon>Peloderinae</taxon>
        <taxon>Caenorhabditis</taxon>
    </lineage>
</organism>
<evidence type="ECO:0000256" key="3">
    <source>
        <dbReference type="ARBA" id="ARBA00022833"/>
    </source>
</evidence>
<evidence type="ECO:0000256" key="4">
    <source>
        <dbReference type="PROSITE-ProRule" id="PRU00175"/>
    </source>
</evidence>
<dbReference type="PROSITE" id="PS00518">
    <property type="entry name" value="ZF_RING_1"/>
    <property type="match status" value="1"/>
</dbReference>
<dbReference type="GO" id="GO:0008270">
    <property type="term" value="F:zinc ion binding"/>
    <property type="evidence" value="ECO:0007669"/>
    <property type="project" value="UniProtKB-KW"/>
</dbReference>
<comment type="caution">
    <text evidence="7">The sequence shown here is derived from an EMBL/GenBank/DDBJ whole genome shotgun (WGS) entry which is preliminary data.</text>
</comment>
<evidence type="ECO:0000259" key="6">
    <source>
        <dbReference type="PROSITE" id="PS50089"/>
    </source>
</evidence>
<dbReference type="InterPro" id="IPR027370">
    <property type="entry name" value="Znf-RING_euk"/>
</dbReference>
<proteinExistence type="predicted"/>
<keyword evidence="5" id="KW-0175">Coiled coil</keyword>
<dbReference type="GO" id="GO:0016567">
    <property type="term" value="P:protein ubiquitination"/>
    <property type="evidence" value="ECO:0007669"/>
    <property type="project" value="TreeGrafter"/>
</dbReference>
<keyword evidence="1" id="KW-0479">Metal-binding</keyword>